<accession>A0A1J1ADC7</accession>
<reference evidence="2 4" key="1">
    <citation type="submission" date="2016-06" db="EMBL/GenBank/DDBJ databases">
        <title>Discovery of anaerobic lithoheterotrophic haloarchaeon capable of sulfur respiration by hydrogen and formate.</title>
        <authorList>
            <person name="Sorokin D.Y."/>
            <person name="Kublanov I.V."/>
            <person name="Roman P."/>
            <person name="Sinninghe Damste J.S."/>
            <person name="Golyshin P.N."/>
            <person name="Rojo D."/>
            <person name="Ciordia S."/>
            <person name="Mena Md.C."/>
            <person name="Ferrer M."/>
            <person name="Smedile F."/>
            <person name="Messina E."/>
            <person name="La Cono V."/>
            <person name="Yakimov M.M."/>
        </authorList>
    </citation>
    <scope>NUCLEOTIDE SEQUENCE [LARGE SCALE GENOMIC DNA]</scope>
    <source>
        <strain evidence="2 4">HTSR1</strain>
    </source>
</reference>
<dbReference type="PANTHER" id="PTHR34227">
    <property type="entry name" value="CHAPERONE PROTEIN YCDY"/>
    <property type="match status" value="1"/>
</dbReference>
<evidence type="ECO:0000256" key="1">
    <source>
        <dbReference type="ARBA" id="ARBA00023186"/>
    </source>
</evidence>
<name>A0A1D8S658_9EURY</name>
<evidence type="ECO:0000313" key="3">
    <source>
        <dbReference type="EMBL" id="APE96162.1"/>
    </source>
</evidence>
<dbReference type="EMBL" id="CP016804">
    <property type="protein sequence ID" value="APE96162.1"/>
    <property type="molecule type" value="Genomic_DNA"/>
</dbReference>
<dbReference type="Proteomes" id="UP000186165">
    <property type="component" value="Chromosome"/>
</dbReference>
<dbReference type="Pfam" id="PF02613">
    <property type="entry name" value="Nitrate_red_del"/>
    <property type="match status" value="1"/>
</dbReference>
<dbReference type="InterPro" id="IPR020945">
    <property type="entry name" value="DMSO/NO3_reduct_chaperone"/>
</dbReference>
<dbReference type="AlphaFoldDB" id="A0A1D8S658"/>
<dbReference type="InterPro" id="IPR050289">
    <property type="entry name" value="TorD/DmsD_chaperones"/>
</dbReference>
<dbReference type="InterPro" id="IPR036411">
    <property type="entry name" value="TorD-like_sf"/>
</dbReference>
<sequence length="229" mass="25529">MTEPLEDVDLGRIYGLLSECFKHPDEQFYEDVAAGALEAELEPVAEALDIEYETGVDPDLVPESAAAFDNEYISLFEAFETPYAPAVESPYKEWHDGVAGDGLLDGPPADDMRERYATLDIEIPDAYMPDHLALLLEYASLLVEAGTEEQHRVFVADHLDWLPAFRKLVADAAADAPFHRRYVTVTDAVVRAVRQDLGIEEPDTETVQTMLSRVEDGIEGVPEEKTFRP</sequence>
<evidence type="ECO:0000313" key="2">
    <source>
        <dbReference type="EMBL" id="AOW80827.1"/>
    </source>
</evidence>
<dbReference type="KEGG" id="halh:HTSR_1657"/>
<evidence type="ECO:0000313" key="5">
    <source>
        <dbReference type="Proteomes" id="UP000186165"/>
    </source>
</evidence>
<protein>
    <submittedName>
        <fullName evidence="2">Anaerobic dehydrogenase subunit</fullName>
    </submittedName>
</protein>
<keyword evidence="1" id="KW-0143">Chaperone</keyword>
<dbReference type="SUPFAM" id="SSF89155">
    <property type="entry name" value="TorD-like"/>
    <property type="match status" value="1"/>
</dbReference>
<dbReference type="RefSeq" id="WP_070365491.1">
    <property type="nucleotide sequence ID" value="NZ_CP016070.1"/>
</dbReference>
<dbReference type="Proteomes" id="UP000185608">
    <property type="component" value="Chromosome"/>
</dbReference>
<accession>A0A1D8S658</accession>
<evidence type="ECO:0000313" key="4">
    <source>
        <dbReference type="Proteomes" id="UP000185608"/>
    </source>
</evidence>
<reference evidence="3" key="3">
    <citation type="journal article" date="2017" name="ISME J.">
        <title>Discovery of anaerobic lithoheterotrophic haloarchaea, ubiquitous in hypersaline habitats.</title>
        <authorList>
            <person name="Sorokin D.Y."/>
            <person name="Messina E."/>
            <person name="Smedile F."/>
            <person name="Roman P."/>
            <person name="Damste J.S.S."/>
            <person name="Ciordia S."/>
            <person name="Mena M.C."/>
            <person name="Ferrer M."/>
            <person name="Golyshin P.N."/>
            <person name="Kublanov I.V."/>
            <person name="Samarov N.I."/>
            <person name="Toshchakov S.V."/>
            <person name="La Cono V."/>
            <person name="Yakimov M.M."/>
        </authorList>
    </citation>
    <scope>NUCLEOTIDE SEQUENCE</scope>
    <source>
        <strain evidence="3">HSR6</strain>
    </source>
</reference>
<gene>
    <name evidence="3" type="ORF">HSR6_1725</name>
    <name evidence="2" type="ORF">HTSR_1657</name>
</gene>
<keyword evidence="5" id="KW-1185">Reference proteome</keyword>
<dbReference type="KEGG" id="hhsr:HSR6_1725"/>
<proteinExistence type="predicted"/>
<organism evidence="2 4">
    <name type="scientific">Halodesulfurarchaeum formicicum</name>
    <dbReference type="NCBI Taxonomy" id="1873524"/>
    <lineage>
        <taxon>Archaea</taxon>
        <taxon>Methanobacteriati</taxon>
        <taxon>Methanobacteriota</taxon>
        <taxon>Stenosarchaea group</taxon>
        <taxon>Halobacteria</taxon>
        <taxon>Halobacteriales</taxon>
        <taxon>Halobacteriaceae</taxon>
        <taxon>Halodesulfurarchaeum</taxon>
    </lineage>
</organism>
<dbReference type="Gene3D" id="1.10.3480.10">
    <property type="entry name" value="TorD-like"/>
    <property type="match status" value="1"/>
</dbReference>
<dbReference type="PANTHER" id="PTHR34227:SF1">
    <property type="entry name" value="DIMETHYL SULFOXIDE REDUCTASE CHAPERONE-RELATED"/>
    <property type="match status" value="1"/>
</dbReference>
<dbReference type="STRING" id="1873524.HSR6_1725"/>
<dbReference type="GeneID" id="30418254"/>
<reference evidence="5" key="2">
    <citation type="submission" date="2016-08" db="EMBL/GenBank/DDBJ databases">
        <title>Discovery of first anaerobic lithoheterotrophic haloarchae widely represented in hypersaline habitats.</title>
        <authorList>
            <person name="Sorokin D.Y."/>
            <person name="Kublanov I.V."/>
            <person name="Roman P."/>
            <person name="Sinninghe Damste J.S."/>
            <person name="Golyshin P.N."/>
            <person name="Rojo D."/>
            <person name="Ciordia S."/>
            <person name="Mena Md.C."/>
            <person name="Ferrer M."/>
            <person name="Smedile F."/>
            <person name="Messina E."/>
            <person name="La Cono V."/>
            <person name="Yakimov M.M."/>
        </authorList>
    </citation>
    <scope>NUCLEOTIDE SEQUENCE [LARGE SCALE GENOMIC DNA]</scope>
    <source>
        <strain evidence="5">HSR6</strain>
    </source>
</reference>
<dbReference type="EMBL" id="CP016070">
    <property type="protein sequence ID" value="AOW80827.1"/>
    <property type="molecule type" value="Genomic_DNA"/>
</dbReference>